<dbReference type="EMBL" id="QVFB01000014">
    <property type="protein sequence ID" value="RGC17847.1"/>
    <property type="molecule type" value="Genomic_DNA"/>
</dbReference>
<dbReference type="Proteomes" id="UP000260733">
    <property type="component" value="Unassembled WGS sequence"/>
</dbReference>
<reference evidence="2 3" key="1">
    <citation type="submission" date="2018-08" db="EMBL/GenBank/DDBJ databases">
        <title>A genome reference for cultivated species of the human gut microbiota.</title>
        <authorList>
            <person name="Zou Y."/>
            <person name="Xue W."/>
            <person name="Luo G."/>
        </authorList>
    </citation>
    <scope>NUCLEOTIDE SEQUENCE [LARGE SCALE GENOMIC DNA]</scope>
    <source>
        <strain evidence="2 3">AM37-13AC</strain>
    </source>
</reference>
<comment type="caution">
    <text evidence="2">The sequence shown here is derived from an EMBL/GenBank/DDBJ whole genome shotgun (WGS) entry which is preliminary data.</text>
</comment>
<name>A0A3E2W2E7_9FIRM</name>
<dbReference type="AlphaFoldDB" id="A0A3E2W2E7"/>
<evidence type="ECO:0000313" key="2">
    <source>
        <dbReference type="EMBL" id="RGC17847.1"/>
    </source>
</evidence>
<proteinExistence type="predicted"/>
<organism evidence="2 3">
    <name type="scientific">Faecalibacterium prausnitzii</name>
    <dbReference type="NCBI Taxonomy" id="853"/>
    <lineage>
        <taxon>Bacteria</taxon>
        <taxon>Bacillati</taxon>
        <taxon>Bacillota</taxon>
        <taxon>Clostridia</taxon>
        <taxon>Eubacteriales</taxon>
        <taxon>Oscillospiraceae</taxon>
        <taxon>Faecalibacterium</taxon>
    </lineage>
</organism>
<sequence length="104" mass="11705">MLGQRPARRECRPRHDADAGCRNPISGGHSKSSSRFKGRCNAAVSFLSHFPHFVLDSKHFCERLPRRIDKAVRSCYVSIDKSVPYGALYTLFHHAVAAAERIKP</sequence>
<feature type="compositionally biased region" description="Basic and acidic residues" evidence="1">
    <location>
        <begin position="7"/>
        <end position="19"/>
    </location>
</feature>
<feature type="region of interest" description="Disordered" evidence="1">
    <location>
        <begin position="1"/>
        <end position="35"/>
    </location>
</feature>
<evidence type="ECO:0000313" key="3">
    <source>
        <dbReference type="Proteomes" id="UP000260733"/>
    </source>
</evidence>
<evidence type="ECO:0000256" key="1">
    <source>
        <dbReference type="SAM" id="MobiDB-lite"/>
    </source>
</evidence>
<protein>
    <submittedName>
        <fullName evidence="2">Uncharacterized protein</fullName>
    </submittedName>
</protein>
<gene>
    <name evidence="2" type="ORF">DW855_09445</name>
</gene>
<accession>A0A3E2W2E7</accession>